<keyword evidence="7" id="KW-0862">Zinc</keyword>
<reference evidence="13 14" key="1">
    <citation type="submission" date="2019-11" db="EMBL/GenBank/DDBJ databases">
        <title>Whole genome sequencing identifies a novel species of the genus Arsenicicoccus isolated from human blood.</title>
        <authorList>
            <person name="Jeong J.H."/>
            <person name="Kweon O.J."/>
            <person name="Kim H.R."/>
            <person name="Kim T.-H."/>
            <person name="Ha S.-M."/>
            <person name="Lee M.-K."/>
        </authorList>
    </citation>
    <scope>NUCLEOTIDE SEQUENCE [LARGE SCALE GENOMIC DNA]</scope>
    <source>
        <strain evidence="13 14">MKL-02</strain>
    </source>
</reference>
<keyword evidence="14" id="KW-1185">Reference proteome</keyword>
<keyword evidence="10" id="KW-0119">Carbohydrate metabolism</keyword>
<dbReference type="InterPro" id="IPR049874">
    <property type="entry name" value="ROK_cs"/>
</dbReference>
<dbReference type="GO" id="GO:0008865">
    <property type="term" value="F:fructokinase activity"/>
    <property type="evidence" value="ECO:0007669"/>
    <property type="project" value="UniProtKB-EC"/>
</dbReference>
<comment type="caution">
    <text evidence="13">The sequence shown here is derived from an EMBL/GenBank/DDBJ whole genome shotgun (WGS) entry which is preliminary data.</text>
</comment>
<dbReference type="CDD" id="cd24067">
    <property type="entry name" value="ASKHA_NBD_ROK_BsFRK-like"/>
    <property type="match status" value="1"/>
</dbReference>
<keyword evidence="3" id="KW-0808">Transferase</keyword>
<evidence type="ECO:0000256" key="6">
    <source>
        <dbReference type="ARBA" id="ARBA00022777"/>
    </source>
</evidence>
<evidence type="ECO:0000256" key="11">
    <source>
        <dbReference type="ARBA" id="ARBA00038887"/>
    </source>
</evidence>
<dbReference type="InterPro" id="IPR051804">
    <property type="entry name" value="Carb_Metab_Reg_Kinase/Isom"/>
</dbReference>
<evidence type="ECO:0000256" key="8">
    <source>
        <dbReference type="ARBA" id="ARBA00022840"/>
    </source>
</evidence>
<comment type="catalytic activity">
    <reaction evidence="12">
        <text>D-fructose + ATP = D-fructose 6-phosphate + ADP + H(+)</text>
        <dbReference type="Rhea" id="RHEA:16125"/>
        <dbReference type="ChEBI" id="CHEBI:15378"/>
        <dbReference type="ChEBI" id="CHEBI:30616"/>
        <dbReference type="ChEBI" id="CHEBI:37721"/>
        <dbReference type="ChEBI" id="CHEBI:61527"/>
        <dbReference type="ChEBI" id="CHEBI:456216"/>
        <dbReference type="EC" id="2.7.1.4"/>
    </reaction>
</comment>
<evidence type="ECO:0000313" key="13">
    <source>
        <dbReference type="EMBL" id="MTB72507.1"/>
    </source>
</evidence>
<evidence type="ECO:0000256" key="4">
    <source>
        <dbReference type="ARBA" id="ARBA00022723"/>
    </source>
</evidence>
<evidence type="ECO:0000256" key="12">
    <source>
        <dbReference type="ARBA" id="ARBA00048451"/>
    </source>
</evidence>
<dbReference type="EC" id="2.7.1.4" evidence="11"/>
<gene>
    <name evidence="13" type="ORF">GGG17_11120</name>
</gene>
<proteinExistence type="inferred from homology"/>
<dbReference type="GO" id="GO:0046872">
    <property type="term" value="F:metal ion binding"/>
    <property type="evidence" value="ECO:0007669"/>
    <property type="project" value="UniProtKB-KW"/>
</dbReference>
<dbReference type="InterPro" id="IPR000600">
    <property type="entry name" value="ROK"/>
</dbReference>
<dbReference type="Pfam" id="PF00480">
    <property type="entry name" value="ROK"/>
    <property type="match status" value="1"/>
</dbReference>
<evidence type="ECO:0000256" key="9">
    <source>
        <dbReference type="ARBA" id="ARBA00022842"/>
    </source>
</evidence>
<dbReference type="FunFam" id="3.30.420.40:FF:000153">
    <property type="entry name" value="Putative fructokinase"/>
    <property type="match status" value="1"/>
</dbReference>
<protein>
    <recommendedName>
        <fullName evidence="11">fructokinase</fullName>
        <ecNumber evidence="11">2.7.1.4</ecNumber>
    </recommendedName>
</protein>
<keyword evidence="8" id="KW-0067">ATP-binding</keyword>
<dbReference type="Proteomes" id="UP000431092">
    <property type="component" value="Unassembled WGS sequence"/>
</dbReference>
<keyword evidence="4" id="KW-0479">Metal-binding</keyword>
<keyword evidence="5" id="KW-0547">Nucleotide-binding</keyword>
<dbReference type="RefSeq" id="WP_154593782.1">
    <property type="nucleotide sequence ID" value="NZ_WLVL01000039.1"/>
</dbReference>
<comment type="cofactor">
    <cofactor evidence="1">
        <name>Mg(2+)</name>
        <dbReference type="ChEBI" id="CHEBI:18420"/>
    </cofactor>
</comment>
<keyword evidence="9" id="KW-0460">Magnesium</keyword>
<evidence type="ECO:0000313" key="14">
    <source>
        <dbReference type="Proteomes" id="UP000431092"/>
    </source>
</evidence>
<accession>A0A6I3IFL8</accession>
<evidence type="ECO:0000256" key="3">
    <source>
        <dbReference type="ARBA" id="ARBA00022679"/>
    </source>
</evidence>
<dbReference type="EMBL" id="WLVL01000039">
    <property type="protein sequence ID" value="MTB72507.1"/>
    <property type="molecule type" value="Genomic_DNA"/>
</dbReference>
<dbReference type="PROSITE" id="PS01125">
    <property type="entry name" value="ROK"/>
    <property type="match status" value="1"/>
</dbReference>
<evidence type="ECO:0000256" key="7">
    <source>
        <dbReference type="ARBA" id="ARBA00022833"/>
    </source>
</evidence>
<name>A0A6I3IFL8_9MICO</name>
<evidence type="ECO:0000256" key="1">
    <source>
        <dbReference type="ARBA" id="ARBA00001946"/>
    </source>
</evidence>
<keyword evidence="6" id="KW-0418">Kinase</keyword>
<dbReference type="InterPro" id="IPR043129">
    <property type="entry name" value="ATPase_NBD"/>
</dbReference>
<evidence type="ECO:0000256" key="10">
    <source>
        <dbReference type="ARBA" id="ARBA00023277"/>
    </source>
</evidence>
<dbReference type="AlphaFoldDB" id="A0A6I3IFL8"/>
<dbReference type="PANTHER" id="PTHR42742">
    <property type="entry name" value="TRANSCRIPTIONAL REPRESSOR MPRA"/>
    <property type="match status" value="1"/>
</dbReference>
<evidence type="ECO:0000256" key="2">
    <source>
        <dbReference type="ARBA" id="ARBA00006479"/>
    </source>
</evidence>
<dbReference type="SUPFAM" id="SSF53067">
    <property type="entry name" value="Actin-like ATPase domain"/>
    <property type="match status" value="1"/>
</dbReference>
<evidence type="ECO:0000256" key="5">
    <source>
        <dbReference type="ARBA" id="ARBA00022741"/>
    </source>
</evidence>
<organism evidence="13 14">
    <name type="scientific">Arsenicicoccus cauae</name>
    <dbReference type="NCBI Taxonomy" id="2663847"/>
    <lineage>
        <taxon>Bacteria</taxon>
        <taxon>Bacillati</taxon>
        <taxon>Actinomycetota</taxon>
        <taxon>Actinomycetes</taxon>
        <taxon>Micrococcales</taxon>
        <taxon>Intrasporangiaceae</taxon>
        <taxon>Arsenicicoccus</taxon>
    </lineage>
</organism>
<dbReference type="Gene3D" id="3.30.420.40">
    <property type="match status" value="2"/>
</dbReference>
<sequence length="306" mass="31587">MTTTERTPAQSVAGIEMGGTKVVCAIGSGPQDLRERTVIPTTSPDETLGAVSDWLQARLDEGEDLAALGVASFGPVCLDEADPAYGRITTTPKPGWRDTDVVGRLRERFGLPVGWDTDVNGAALAEQRWGAGQGVGSVVYLTVGTGIGGGAVLDGRPVHGLLHPEMGHVLVERHSDDAYDGRCPYHGRCAEGMASGPAFADRYGTRLELLDPARQAEAAQLAGYYIGQVTAALVLILSPQRIVVGGGVPHLPGALEATRAAMVGRLGGYISRHEITGDAGDYVVAPGLGDDAGVLGAIALGLDVSG</sequence>
<dbReference type="PANTHER" id="PTHR42742:SF3">
    <property type="entry name" value="FRUCTOKINASE"/>
    <property type="match status" value="1"/>
</dbReference>
<dbReference type="GO" id="GO:0005524">
    <property type="term" value="F:ATP binding"/>
    <property type="evidence" value="ECO:0007669"/>
    <property type="project" value="UniProtKB-KW"/>
</dbReference>
<comment type="similarity">
    <text evidence="2">Belongs to the ROK (NagC/XylR) family.</text>
</comment>